<accession>A0AAQ2C7A6</accession>
<dbReference type="InterPro" id="IPR015919">
    <property type="entry name" value="Cadherin-like_sf"/>
</dbReference>
<dbReference type="Gene3D" id="2.60.40.10">
    <property type="entry name" value="Immunoglobulins"/>
    <property type="match status" value="1"/>
</dbReference>
<evidence type="ECO:0000313" key="6">
    <source>
        <dbReference type="EMBL" id="TFC49694.1"/>
    </source>
</evidence>
<evidence type="ECO:0000256" key="5">
    <source>
        <dbReference type="SAM" id="SignalP"/>
    </source>
</evidence>
<dbReference type="SUPFAM" id="SSF49313">
    <property type="entry name" value="Cadherin-like"/>
    <property type="match status" value="1"/>
</dbReference>
<feature type="compositionally biased region" description="Low complexity" evidence="3">
    <location>
        <begin position="349"/>
        <end position="367"/>
    </location>
</feature>
<dbReference type="Proteomes" id="UP000297403">
    <property type="component" value="Unassembled WGS sequence"/>
</dbReference>
<evidence type="ECO:0000256" key="2">
    <source>
        <dbReference type="ARBA" id="ARBA00022729"/>
    </source>
</evidence>
<proteinExistence type="inferred from homology"/>
<feature type="transmembrane region" description="Helical" evidence="4">
    <location>
        <begin position="384"/>
        <end position="404"/>
    </location>
</feature>
<feature type="signal peptide" evidence="5">
    <location>
        <begin position="1"/>
        <end position="32"/>
    </location>
</feature>
<keyword evidence="4" id="KW-0472">Membrane</keyword>
<evidence type="ECO:0000256" key="1">
    <source>
        <dbReference type="ARBA" id="ARBA00005445"/>
    </source>
</evidence>
<dbReference type="Pfam" id="PF11999">
    <property type="entry name" value="Ice_binding"/>
    <property type="match status" value="1"/>
</dbReference>
<dbReference type="Pfam" id="PF05345">
    <property type="entry name" value="He_PIG"/>
    <property type="match status" value="1"/>
</dbReference>
<keyword evidence="2 5" id="KW-0732">Signal</keyword>
<dbReference type="EMBL" id="SOFY01000026">
    <property type="protein sequence ID" value="TFC49694.1"/>
    <property type="molecule type" value="Genomic_DNA"/>
</dbReference>
<dbReference type="GO" id="GO:0005509">
    <property type="term" value="F:calcium ion binding"/>
    <property type="evidence" value="ECO:0007669"/>
    <property type="project" value="InterPro"/>
</dbReference>
<keyword evidence="4" id="KW-1133">Transmembrane helix</keyword>
<evidence type="ECO:0000256" key="3">
    <source>
        <dbReference type="SAM" id="MobiDB-lite"/>
    </source>
</evidence>
<evidence type="ECO:0000256" key="4">
    <source>
        <dbReference type="SAM" id="Phobius"/>
    </source>
</evidence>
<feature type="chain" id="PRO_5042829905" evidence="5">
    <location>
        <begin position="33"/>
        <end position="414"/>
    </location>
</feature>
<sequence length="414" mass="39903">MSTIRHSRKSMATGIGLVFAVGMLLPAASAQAATTIDGPVDLGASAAFGVLGASTVTNTGPSVINGDVGVSPGTSITGFGGAPDGSFTGALHQTDGSAGAAQSDVTTAYNAAAGLTPTTSGVAELAGLSLSPGVFAGGALSLADNGVLTLAGSATSVWVFQVDSTLIIGSGSRIEVTGGASSCNVFWQVGSSATLGTAAQFVGTVMANQSITATTGATIAGRLLANTAAVTLDSNVVTVPTGCAPTGTVATTDSPAFTSRTPPRATVGTPYAFRVTATGTPAPTFAISQGALPAGLRLDGGTGAITGMPTAAGTSTFTITAVNRVAPAVSAAHEVITSAAGPALPPSISTDTTATSAVPPSTTAGASVPLPARQPTLAATGSEVGLPIGGGALLLAAGVMLLSIRRALRRVILR</sequence>
<reference evidence="6 7" key="1">
    <citation type="submission" date="2019-03" db="EMBL/GenBank/DDBJ databases">
        <title>Genomics of glacier-inhabiting Cryobacterium strains.</title>
        <authorList>
            <person name="Liu Q."/>
            <person name="Xin Y.-H."/>
        </authorList>
    </citation>
    <scope>NUCLEOTIDE SEQUENCE [LARGE SCALE GENOMIC DNA]</scope>
    <source>
        <strain evidence="7">TMT1-22</strain>
    </source>
</reference>
<organism evidence="6 7">
    <name type="scientific">Cryobacterium shii</name>
    <dbReference type="NCBI Taxonomy" id="1259235"/>
    <lineage>
        <taxon>Bacteria</taxon>
        <taxon>Bacillati</taxon>
        <taxon>Actinomycetota</taxon>
        <taxon>Actinomycetes</taxon>
        <taxon>Micrococcales</taxon>
        <taxon>Microbacteriaceae</taxon>
        <taxon>Cryobacterium</taxon>
    </lineage>
</organism>
<keyword evidence="7" id="KW-1185">Reference proteome</keyword>
<dbReference type="AlphaFoldDB" id="A0AAQ2C7A6"/>
<keyword evidence="4" id="KW-0812">Transmembrane</keyword>
<dbReference type="GO" id="GO:0005975">
    <property type="term" value="P:carbohydrate metabolic process"/>
    <property type="evidence" value="ECO:0007669"/>
    <property type="project" value="UniProtKB-ARBA"/>
</dbReference>
<comment type="similarity">
    <text evidence="1">Belongs to the ice-binding protein family.</text>
</comment>
<name>A0AAQ2C7A6_9MICO</name>
<dbReference type="InterPro" id="IPR013783">
    <property type="entry name" value="Ig-like_fold"/>
</dbReference>
<comment type="caution">
    <text evidence="6">The sequence shown here is derived from an EMBL/GenBank/DDBJ whole genome shotgun (WGS) entry which is preliminary data.</text>
</comment>
<protein>
    <submittedName>
        <fullName evidence="6">DUF3494 domain-containing protein</fullName>
    </submittedName>
</protein>
<feature type="region of interest" description="Disordered" evidence="3">
    <location>
        <begin position="342"/>
        <end position="370"/>
    </location>
</feature>
<dbReference type="InterPro" id="IPR021884">
    <property type="entry name" value="Ice-bd_prot"/>
</dbReference>
<gene>
    <name evidence="6" type="ORF">E3O49_05970</name>
</gene>
<dbReference type="RefSeq" id="WP_134451151.1">
    <property type="nucleotide sequence ID" value="NZ_SOFY01000026.1"/>
</dbReference>
<dbReference type="GO" id="GO:0016020">
    <property type="term" value="C:membrane"/>
    <property type="evidence" value="ECO:0007669"/>
    <property type="project" value="InterPro"/>
</dbReference>
<evidence type="ECO:0000313" key="7">
    <source>
        <dbReference type="Proteomes" id="UP000297403"/>
    </source>
</evidence>